<keyword evidence="2" id="KW-1185">Reference proteome</keyword>
<protein>
    <submittedName>
        <fullName evidence="1">Uncharacterized protein</fullName>
    </submittedName>
</protein>
<organism evidence="1 2">
    <name type="scientific">Paractinoplanes hotanensis</name>
    <dbReference type="NCBI Taxonomy" id="2906497"/>
    <lineage>
        <taxon>Bacteria</taxon>
        <taxon>Bacillati</taxon>
        <taxon>Actinomycetota</taxon>
        <taxon>Actinomycetes</taxon>
        <taxon>Micromonosporales</taxon>
        <taxon>Micromonosporaceae</taxon>
        <taxon>Paractinoplanes</taxon>
    </lineage>
</organism>
<sequence length="237" mass="26594">MASTNETPATFQPLPGRTADRSASYHDLLRALLALVGAEFPDVDEPGDRLFWRHRARRSIGETVTRRAKHPTSAHSTSDEWFELLIRAAVYEPDPSFSRQLVGPAIAAFGRRRVQVALLDYLDTGAPADAAGAARAWYWTSVGVRYLPGTTTMTPESAAEFAEAGDLRERYRLTALRRFLADDDLDLRRCVLPGLTLDPQMYPSQMRDQVARAVQIARTSNDDYLRHRVELQARHEG</sequence>
<gene>
    <name evidence="1" type="ORF">LXN57_03230</name>
</gene>
<evidence type="ECO:0000313" key="1">
    <source>
        <dbReference type="EMBL" id="MCM4076575.1"/>
    </source>
</evidence>
<proteinExistence type="predicted"/>
<name>A0ABT0XSD6_9ACTN</name>
<accession>A0ABT0XSD6</accession>
<dbReference type="RefSeq" id="WP_251796476.1">
    <property type="nucleotide sequence ID" value="NZ_JAMQOL010000003.1"/>
</dbReference>
<dbReference type="Proteomes" id="UP001523216">
    <property type="component" value="Unassembled WGS sequence"/>
</dbReference>
<dbReference type="EMBL" id="JAMQOL010000003">
    <property type="protein sequence ID" value="MCM4076575.1"/>
    <property type="molecule type" value="Genomic_DNA"/>
</dbReference>
<reference evidence="1 2" key="1">
    <citation type="submission" date="2022-06" db="EMBL/GenBank/DDBJ databases">
        <title>Actinoplanes abujensis sp. nov., isolated from Nigerian arid soil.</title>
        <authorList>
            <person name="Ding P."/>
        </authorList>
    </citation>
    <scope>NUCLEOTIDE SEQUENCE [LARGE SCALE GENOMIC DNA]</scope>
    <source>
        <strain evidence="2">TRM88002</strain>
    </source>
</reference>
<comment type="caution">
    <text evidence="1">The sequence shown here is derived from an EMBL/GenBank/DDBJ whole genome shotgun (WGS) entry which is preliminary data.</text>
</comment>
<evidence type="ECO:0000313" key="2">
    <source>
        <dbReference type="Proteomes" id="UP001523216"/>
    </source>
</evidence>